<accession>A0ABR5N9K8</accession>
<dbReference type="Gene3D" id="3.40.50.2000">
    <property type="entry name" value="Glycogen Phosphorylase B"/>
    <property type="match status" value="2"/>
</dbReference>
<keyword evidence="3" id="KW-1185">Reference proteome</keyword>
<dbReference type="InterPro" id="IPR003331">
    <property type="entry name" value="UDP_GlcNAc_Epimerase_2_dom"/>
</dbReference>
<gene>
    <name evidence="2" type="ORF">AN963_16460</name>
</gene>
<reference evidence="2 3" key="1">
    <citation type="submission" date="2015-09" db="EMBL/GenBank/DDBJ databases">
        <title>Genome sequencing project for genomic taxonomy and phylogenomics of Bacillus-like bacteria.</title>
        <authorList>
            <person name="Liu B."/>
            <person name="Wang J."/>
            <person name="Zhu Y."/>
            <person name="Liu G."/>
            <person name="Chen Q."/>
            <person name="Chen Z."/>
            <person name="Lan J."/>
            <person name="Che J."/>
            <person name="Ge C."/>
            <person name="Shi H."/>
            <person name="Pan Z."/>
            <person name="Liu X."/>
        </authorList>
    </citation>
    <scope>NUCLEOTIDE SEQUENCE [LARGE SCALE GENOMIC DNA]</scope>
    <source>
        <strain evidence="2 3">DSM 8552</strain>
    </source>
</reference>
<proteinExistence type="predicted"/>
<dbReference type="InterPro" id="IPR029767">
    <property type="entry name" value="WecB-like"/>
</dbReference>
<dbReference type="NCBIfam" id="TIGR03568">
    <property type="entry name" value="NeuC_NnaA"/>
    <property type="match status" value="1"/>
</dbReference>
<evidence type="ECO:0000259" key="1">
    <source>
        <dbReference type="Pfam" id="PF02350"/>
    </source>
</evidence>
<protein>
    <recommendedName>
        <fullName evidence="1">UDP-N-acetylglucosamine 2-epimerase domain-containing protein</fullName>
    </recommendedName>
</protein>
<name>A0ABR5N9K8_BRECH</name>
<dbReference type="Pfam" id="PF02350">
    <property type="entry name" value="Epimerase_2"/>
    <property type="match status" value="1"/>
</dbReference>
<feature type="domain" description="UDP-N-acetylglucosamine 2-epimerase" evidence="1">
    <location>
        <begin position="23"/>
        <end position="368"/>
    </location>
</feature>
<dbReference type="EMBL" id="LJJB01000010">
    <property type="protein sequence ID" value="KQL47280.1"/>
    <property type="molecule type" value="Genomic_DNA"/>
</dbReference>
<organism evidence="2 3">
    <name type="scientific">Brevibacillus choshinensis</name>
    <dbReference type="NCBI Taxonomy" id="54911"/>
    <lineage>
        <taxon>Bacteria</taxon>
        <taxon>Bacillati</taxon>
        <taxon>Bacillota</taxon>
        <taxon>Bacilli</taxon>
        <taxon>Bacillales</taxon>
        <taxon>Paenibacillaceae</taxon>
        <taxon>Brevibacillus</taxon>
    </lineage>
</organism>
<dbReference type="InterPro" id="IPR020004">
    <property type="entry name" value="UDP-GlcNAc_Epase"/>
</dbReference>
<sequence length="384" mass="43075">MNILALSGIRSEYDLLYPLLKGIDNHPDFNLGVIVSGAHLSPLHDYSVRQIEKDQFRIVDRIENLLYADSFSSKAKSSSILMQSLVQTFVREQPDLLLILGDREEAIIGSLTASYMNIPVVHLAGGDNTNPEGGNVDEQIRHATTKLSHIHLTMMEEHSERIQKLGEETWRVFTVGSAGIDRLRTEPTLSVEEIAGQLGEGVTKDYIVLIYHPLNSNVTQAVAELRICIEQCIQTGLDIFIGSPNSDPGSQDIVKVLHEYTHHPQVHLYKNLERNLFVNLLRNAKCLVGNSSLAVHEAPFLCLPSVNVGERQKGRISGKNVQFVPANEKEVWNALQKALYDHEYISELEKDQFIYGDGFMVEKSLQILSSLPPREKLLAKKITY</sequence>
<dbReference type="PANTHER" id="PTHR43174:SF3">
    <property type="entry name" value="UDP-N-ACETYLGLUCOSAMINE 2-EPIMERASE"/>
    <property type="match status" value="1"/>
</dbReference>
<dbReference type="SUPFAM" id="SSF53756">
    <property type="entry name" value="UDP-Glycosyltransferase/glycogen phosphorylase"/>
    <property type="match status" value="1"/>
</dbReference>
<dbReference type="Proteomes" id="UP000051063">
    <property type="component" value="Unassembled WGS sequence"/>
</dbReference>
<comment type="caution">
    <text evidence="2">The sequence shown here is derived from an EMBL/GenBank/DDBJ whole genome shotgun (WGS) entry which is preliminary data.</text>
</comment>
<evidence type="ECO:0000313" key="3">
    <source>
        <dbReference type="Proteomes" id="UP000051063"/>
    </source>
</evidence>
<evidence type="ECO:0000313" key="2">
    <source>
        <dbReference type="EMBL" id="KQL47280.1"/>
    </source>
</evidence>
<dbReference type="PANTHER" id="PTHR43174">
    <property type="entry name" value="UDP-N-ACETYLGLUCOSAMINE 2-EPIMERASE"/>
    <property type="match status" value="1"/>
</dbReference>